<gene>
    <name evidence="2" type="ORF">NIES592_08300</name>
</gene>
<name>A0A1U7H1Q3_9CYAN</name>
<feature type="coiled-coil region" evidence="1">
    <location>
        <begin position="4"/>
        <end position="89"/>
    </location>
</feature>
<dbReference type="RefSeq" id="WP_073555464.1">
    <property type="nucleotide sequence ID" value="NZ_MRCA01000003.1"/>
</dbReference>
<protein>
    <submittedName>
        <fullName evidence="2">Uncharacterized protein</fullName>
    </submittedName>
</protein>
<accession>A0A1U7H1Q3</accession>
<sequence>MASIEQLRTELKDAVAAIAELKQATATEKEEIALKLTALDTKIAEQAGLIEELKEQIAGTVPDSVLTELTNATASIKETTNEIKNIIQAPVTVS</sequence>
<organism evidence="2 3">
    <name type="scientific">Fischerella major NIES-592</name>
    <dbReference type="NCBI Taxonomy" id="210994"/>
    <lineage>
        <taxon>Bacteria</taxon>
        <taxon>Bacillati</taxon>
        <taxon>Cyanobacteriota</taxon>
        <taxon>Cyanophyceae</taxon>
        <taxon>Nostocales</taxon>
        <taxon>Hapalosiphonaceae</taxon>
        <taxon>Fischerella</taxon>
    </lineage>
</organism>
<comment type="caution">
    <text evidence="2">The sequence shown here is derived from an EMBL/GenBank/DDBJ whole genome shotgun (WGS) entry which is preliminary data.</text>
</comment>
<evidence type="ECO:0000256" key="1">
    <source>
        <dbReference type="SAM" id="Coils"/>
    </source>
</evidence>
<evidence type="ECO:0000313" key="3">
    <source>
        <dbReference type="Proteomes" id="UP000186391"/>
    </source>
</evidence>
<dbReference type="Proteomes" id="UP000186391">
    <property type="component" value="Unassembled WGS sequence"/>
</dbReference>
<keyword evidence="3" id="KW-1185">Reference proteome</keyword>
<proteinExistence type="predicted"/>
<dbReference type="EMBL" id="MRCA01000003">
    <property type="protein sequence ID" value="OKH14868.1"/>
    <property type="molecule type" value="Genomic_DNA"/>
</dbReference>
<evidence type="ECO:0000313" key="2">
    <source>
        <dbReference type="EMBL" id="OKH14868.1"/>
    </source>
</evidence>
<reference evidence="2 3" key="1">
    <citation type="submission" date="2016-11" db="EMBL/GenBank/DDBJ databases">
        <title>Draft Genome Sequences of Nine Cyanobacterial Strains from Diverse Habitats.</title>
        <authorList>
            <person name="Zhu T."/>
            <person name="Hou S."/>
            <person name="Lu X."/>
            <person name="Hess W.R."/>
        </authorList>
    </citation>
    <scope>NUCLEOTIDE SEQUENCE [LARGE SCALE GENOMIC DNA]</scope>
    <source>
        <strain evidence="2 3">NIES-592</strain>
    </source>
</reference>
<dbReference type="AlphaFoldDB" id="A0A1U7H1Q3"/>
<keyword evidence="1" id="KW-0175">Coiled coil</keyword>